<feature type="transmembrane region" description="Helical" evidence="1">
    <location>
        <begin position="145"/>
        <end position="165"/>
    </location>
</feature>
<keyword evidence="3" id="KW-1185">Reference proteome</keyword>
<reference evidence="2 3" key="1">
    <citation type="submission" date="2014-10" db="EMBL/GenBank/DDBJ databases">
        <title>Draft genome sequence of the proteorhodopsin-containing marine bacterium Dokdonia donghaensis.</title>
        <authorList>
            <person name="Gomez-Consarnau L."/>
            <person name="Gonzalez J.M."/>
            <person name="Riedel T."/>
            <person name="Jaenicke S."/>
            <person name="Wagner-Doebler I."/>
            <person name="Fuhrman J.A."/>
        </authorList>
    </citation>
    <scope>NUCLEOTIDE SEQUENCE [LARGE SCALE GENOMIC DNA]</scope>
    <source>
        <strain evidence="2 3">DSW-1</strain>
    </source>
</reference>
<evidence type="ECO:0000313" key="3">
    <source>
        <dbReference type="Proteomes" id="UP000030140"/>
    </source>
</evidence>
<evidence type="ECO:0000313" key="2">
    <source>
        <dbReference type="EMBL" id="KGO06238.1"/>
    </source>
</evidence>
<protein>
    <submittedName>
        <fullName evidence="2">Uncharacterized protein</fullName>
    </submittedName>
</protein>
<feature type="transmembrane region" description="Helical" evidence="1">
    <location>
        <begin position="203"/>
        <end position="222"/>
    </location>
</feature>
<accession>A0A0A2GUP3</accession>
<feature type="transmembrane region" description="Helical" evidence="1">
    <location>
        <begin position="35"/>
        <end position="51"/>
    </location>
</feature>
<sequence>MLRENFAGYRLYRSISILLGFMMMLTPVFFDQNDVFYLTPFGSLFLYIYVIKATGKFSISFLIFLVATLLSEYLFLTDYEKNITLTCLASIVGYAALLFIMKPVLKKRVTAFSNHNLVELIVGFITLSFVLLYIVYLVMPFIPETSLFLLTVVVFGITMSVCFIIPNYNLHPDNIGLIIIGGSYIAGTVFGFIYYFLYNEIPMLIMATFMMVFMKVTLATYITRFKRIEKDSTYQEYI</sequence>
<feature type="transmembrane region" description="Helical" evidence="1">
    <location>
        <begin position="82"/>
        <end position="105"/>
    </location>
</feature>
<dbReference type="OrthoDB" id="1434557at2"/>
<organism evidence="2 3">
    <name type="scientific">Dokdonia donghaensis DSW-1</name>
    <dbReference type="NCBI Taxonomy" id="1300343"/>
    <lineage>
        <taxon>Bacteria</taxon>
        <taxon>Pseudomonadati</taxon>
        <taxon>Bacteroidota</taxon>
        <taxon>Flavobacteriia</taxon>
        <taxon>Flavobacteriales</taxon>
        <taxon>Flavobacteriaceae</taxon>
        <taxon>Dokdonia</taxon>
    </lineage>
</organism>
<dbReference type="KEGG" id="ddo:I597_2754"/>
<feature type="transmembrane region" description="Helical" evidence="1">
    <location>
        <begin position="58"/>
        <end position="76"/>
    </location>
</feature>
<proteinExistence type="predicted"/>
<feature type="transmembrane region" description="Helical" evidence="1">
    <location>
        <begin position="117"/>
        <end position="139"/>
    </location>
</feature>
<feature type="transmembrane region" description="Helical" evidence="1">
    <location>
        <begin position="12"/>
        <end position="29"/>
    </location>
</feature>
<name>A0A0A2GUP3_9FLAO</name>
<feature type="transmembrane region" description="Helical" evidence="1">
    <location>
        <begin position="177"/>
        <end position="197"/>
    </location>
</feature>
<dbReference type="EMBL" id="JSAQ01000001">
    <property type="protein sequence ID" value="KGO06238.1"/>
    <property type="molecule type" value="Genomic_DNA"/>
</dbReference>
<evidence type="ECO:0000256" key="1">
    <source>
        <dbReference type="SAM" id="Phobius"/>
    </source>
</evidence>
<comment type="caution">
    <text evidence="2">The sequence shown here is derived from an EMBL/GenBank/DDBJ whole genome shotgun (WGS) entry which is preliminary data.</text>
</comment>
<dbReference type="AlphaFoldDB" id="A0A0A2GUP3"/>
<keyword evidence="1" id="KW-0472">Membrane</keyword>
<dbReference type="RefSeq" id="WP_035325241.1">
    <property type="nucleotide sequence ID" value="NZ_CP015125.1"/>
</dbReference>
<dbReference type="PATRIC" id="fig|1300343.5.peg.2795"/>
<gene>
    <name evidence="2" type="ORF">NV36_04910</name>
</gene>
<keyword evidence="1" id="KW-0812">Transmembrane</keyword>
<dbReference type="Proteomes" id="UP000030140">
    <property type="component" value="Unassembled WGS sequence"/>
</dbReference>
<keyword evidence="1" id="KW-1133">Transmembrane helix</keyword>